<protein>
    <submittedName>
        <fullName evidence="2">Uncharacterized protein</fullName>
    </submittedName>
</protein>
<keyword evidence="3" id="KW-1185">Reference proteome</keyword>
<proteinExistence type="predicted"/>
<organism evidence="2 3">
    <name type="scientific">Candidatus Odyssella acanthamoebae</name>
    <dbReference type="NCBI Taxonomy" id="91604"/>
    <lineage>
        <taxon>Bacteria</taxon>
        <taxon>Pseudomonadati</taxon>
        <taxon>Pseudomonadota</taxon>
        <taxon>Alphaproteobacteria</taxon>
        <taxon>Holosporales</taxon>
        <taxon>Candidatus Paracaedibacteraceae</taxon>
        <taxon>Candidatus Odyssella</taxon>
    </lineage>
</organism>
<dbReference type="EMBL" id="CP008941">
    <property type="protein sequence ID" value="AIK95830.1"/>
    <property type="molecule type" value="Genomic_DNA"/>
</dbReference>
<dbReference type="AlphaFoldDB" id="A0A077AYN5"/>
<dbReference type="Proteomes" id="UP000028926">
    <property type="component" value="Chromosome"/>
</dbReference>
<dbReference type="eggNOG" id="ENOG5031C4C">
    <property type="taxonomic scope" value="Bacteria"/>
</dbReference>
<evidence type="ECO:0000313" key="3">
    <source>
        <dbReference type="Proteomes" id="UP000028926"/>
    </source>
</evidence>
<feature type="region of interest" description="Disordered" evidence="1">
    <location>
        <begin position="239"/>
        <end position="293"/>
    </location>
</feature>
<dbReference type="KEGG" id="paca:ID47_02400"/>
<accession>A0A077AYN5</accession>
<dbReference type="HOGENOM" id="CLU_890499_0_0_5"/>
<reference evidence="2 3" key="1">
    <citation type="submission" date="2014-07" db="EMBL/GenBank/DDBJ databases">
        <title>Comparative genomic insights into amoeba endosymbionts belonging to the families of Holosporaceae and Candidatus Midichloriaceae within Rickettsiales.</title>
        <authorList>
            <person name="Wang Z."/>
            <person name="Wu M."/>
        </authorList>
    </citation>
    <scope>NUCLEOTIDE SEQUENCE [LARGE SCALE GENOMIC DNA]</scope>
    <source>
        <strain evidence="2">PRA3</strain>
    </source>
</reference>
<evidence type="ECO:0000313" key="2">
    <source>
        <dbReference type="EMBL" id="AIK95830.1"/>
    </source>
</evidence>
<evidence type="ECO:0000256" key="1">
    <source>
        <dbReference type="SAM" id="MobiDB-lite"/>
    </source>
</evidence>
<name>A0A077AYN5_9PROT</name>
<sequence>MISSPSSNKNMKILTVLLILKTVSATESEIAPGASSSIILTQSNLQLFLTETSTVTFGQILFRADDVFSGDTAYNKLFRIIAEDAASTSPSESPEFYSKNIIKLHHILAKYIVLADSHTKKLIDTIVSKSDTPDKLAIGLEKTYETIHNIYTYLVKWGPTIIGLYDHQLRKAQALGYSNPRMLPFFNQFEIDDVLANLTKYLAVLDIQIKENQKRQKNKENQPAAPPISKVKIPRLNLRNSGGREISPRESKIKSPRQVTPRKLIKSLSGRLFKNSQKDDAESTCPPVSPPYSWDRNTILRAKNSDECRKRF</sequence>
<gene>
    <name evidence="2" type="ORF">ID47_02400</name>
</gene>